<feature type="chain" id="PRO_5009315628" evidence="1">
    <location>
        <begin position="24"/>
        <end position="100"/>
    </location>
</feature>
<keyword evidence="1" id="KW-0732">Signal</keyword>
<evidence type="ECO:0000313" key="3">
    <source>
        <dbReference type="WBParaSite" id="MhA1_Contig1853.frz3.gene3"/>
    </source>
</evidence>
<feature type="signal peptide" evidence="1">
    <location>
        <begin position="1"/>
        <end position="23"/>
    </location>
</feature>
<proteinExistence type="predicted"/>
<accession>A0A1I8BB02</accession>
<reference evidence="3" key="1">
    <citation type="submission" date="2016-11" db="UniProtKB">
        <authorList>
            <consortium name="WormBaseParasite"/>
        </authorList>
    </citation>
    <scope>IDENTIFICATION</scope>
</reference>
<evidence type="ECO:0000313" key="2">
    <source>
        <dbReference type="Proteomes" id="UP000095281"/>
    </source>
</evidence>
<name>A0A1I8BB02_MELHA</name>
<sequence>MFNKLFFLILIFVLISVIIHIKANEENNPPQQNNKNSEGDPSLEQYLDYLKSLNFKNLKRVKREFYGRLPSYNQLNGFLDSITGFMPRHSYYPGPPGGGR</sequence>
<protein>
    <submittedName>
        <fullName evidence="3">Uncharacterized protein</fullName>
    </submittedName>
</protein>
<keyword evidence="2" id="KW-1185">Reference proteome</keyword>
<dbReference type="WBParaSite" id="MhA1_Contig1853.frz3.gene3">
    <property type="protein sequence ID" value="MhA1_Contig1853.frz3.gene3"/>
    <property type="gene ID" value="MhA1_Contig1853.frz3.gene3"/>
</dbReference>
<organism evidence="2 3">
    <name type="scientific">Meloidogyne hapla</name>
    <name type="common">Root-knot nematode worm</name>
    <dbReference type="NCBI Taxonomy" id="6305"/>
    <lineage>
        <taxon>Eukaryota</taxon>
        <taxon>Metazoa</taxon>
        <taxon>Ecdysozoa</taxon>
        <taxon>Nematoda</taxon>
        <taxon>Chromadorea</taxon>
        <taxon>Rhabditida</taxon>
        <taxon>Tylenchina</taxon>
        <taxon>Tylenchomorpha</taxon>
        <taxon>Tylenchoidea</taxon>
        <taxon>Meloidogynidae</taxon>
        <taxon>Meloidogyninae</taxon>
        <taxon>Meloidogyne</taxon>
    </lineage>
</organism>
<evidence type="ECO:0000256" key="1">
    <source>
        <dbReference type="SAM" id="SignalP"/>
    </source>
</evidence>
<dbReference type="Proteomes" id="UP000095281">
    <property type="component" value="Unplaced"/>
</dbReference>
<dbReference type="AlphaFoldDB" id="A0A1I8BB02"/>